<dbReference type="Proteomes" id="UP000667802">
    <property type="component" value="Unassembled WGS sequence"/>
</dbReference>
<keyword evidence="4" id="KW-1185">Reference proteome</keyword>
<protein>
    <submittedName>
        <fullName evidence="3">Uncharacterized protein</fullName>
    </submittedName>
</protein>
<reference evidence="4" key="1">
    <citation type="journal article" date="2021" name="Science">
        <title>Hunting the eagle killer: A cyanobacterial neurotoxin causes vacuolar myelinopathy.</title>
        <authorList>
            <person name="Breinlinger S."/>
            <person name="Phillips T.J."/>
            <person name="Haram B.N."/>
            <person name="Mares J."/>
            <person name="Martinez Yerena J.A."/>
            <person name="Hrouzek P."/>
            <person name="Sobotka R."/>
            <person name="Henderson W.M."/>
            <person name="Schmieder P."/>
            <person name="Williams S.M."/>
            <person name="Lauderdale J.D."/>
            <person name="Wilde H.D."/>
            <person name="Gerrin W."/>
            <person name="Kust A."/>
            <person name="Washington J.W."/>
            <person name="Wagner C."/>
            <person name="Geier B."/>
            <person name="Liebeke M."/>
            <person name="Enke H."/>
            <person name="Niedermeyer T.H.J."/>
            <person name="Wilde S.B."/>
        </authorList>
    </citation>
    <scope>NUCLEOTIDE SEQUENCE [LARGE SCALE GENOMIC DNA]</scope>
    <source>
        <strain evidence="4">Thurmond2011</strain>
    </source>
</reference>
<feature type="compositionally biased region" description="Low complexity" evidence="1">
    <location>
        <begin position="350"/>
        <end position="369"/>
    </location>
</feature>
<keyword evidence="2" id="KW-0472">Membrane</keyword>
<feature type="transmembrane region" description="Helical" evidence="2">
    <location>
        <begin position="284"/>
        <end position="307"/>
    </location>
</feature>
<dbReference type="EMBL" id="JAALHA020000032">
    <property type="protein sequence ID" value="MDR9900234.1"/>
    <property type="molecule type" value="Genomic_DNA"/>
</dbReference>
<feature type="compositionally biased region" description="Polar residues" evidence="1">
    <location>
        <begin position="320"/>
        <end position="334"/>
    </location>
</feature>
<name>A0AAP5IGK7_9CYAN</name>
<comment type="caution">
    <text evidence="3">The sequence shown here is derived from an EMBL/GenBank/DDBJ whole genome shotgun (WGS) entry which is preliminary data.</text>
</comment>
<feature type="compositionally biased region" description="Polar residues" evidence="1">
    <location>
        <begin position="370"/>
        <end position="381"/>
    </location>
</feature>
<evidence type="ECO:0000313" key="3">
    <source>
        <dbReference type="EMBL" id="MDR9900234.1"/>
    </source>
</evidence>
<feature type="region of interest" description="Disordered" evidence="1">
    <location>
        <begin position="316"/>
        <end position="381"/>
    </location>
</feature>
<organism evidence="3 4">
    <name type="scientific">Aetokthonos hydrillicola Thurmond2011</name>
    <dbReference type="NCBI Taxonomy" id="2712845"/>
    <lineage>
        <taxon>Bacteria</taxon>
        <taxon>Bacillati</taxon>
        <taxon>Cyanobacteriota</taxon>
        <taxon>Cyanophyceae</taxon>
        <taxon>Nostocales</taxon>
        <taxon>Hapalosiphonaceae</taxon>
        <taxon>Aetokthonos</taxon>
    </lineage>
</organism>
<evidence type="ECO:0000256" key="1">
    <source>
        <dbReference type="SAM" id="MobiDB-lite"/>
    </source>
</evidence>
<dbReference type="InterPro" id="IPR013324">
    <property type="entry name" value="RNA_pol_sigma_r3/r4-like"/>
</dbReference>
<evidence type="ECO:0000313" key="4">
    <source>
        <dbReference type="Proteomes" id="UP000667802"/>
    </source>
</evidence>
<dbReference type="SUPFAM" id="SSF88659">
    <property type="entry name" value="Sigma3 and sigma4 domains of RNA polymerase sigma factors"/>
    <property type="match status" value="1"/>
</dbReference>
<gene>
    <name evidence="3" type="ORF">G7B40_037640</name>
</gene>
<keyword evidence="2" id="KW-1133">Transmembrane helix</keyword>
<evidence type="ECO:0000256" key="2">
    <source>
        <dbReference type="SAM" id="Phobius"/>
    </source>
</evidence>
<dbReference type="RefSeq" id="WP_208340605.1">
    <property type="nucleotide sequence ID" value="NZ_CAWQFN010000717.1"/>
</dbReference>
<proteinExistence type="predicted"/>
<keyword evidence="2" id="KW-0812">Transmembrane</keyword>
<accession>A0AAP5IGK7</accession>
<sequence length="408" mass="46998">MNEKKTKFPEIEYNLFLVKKSHEYRLSEIERRIFIMKFGNNINIQEIGEQTGCQVKQIEELFNKIYHYLENNQMKLSSELDESLEERLGSFLLLNFFESLAKINIKDNLDNQLKKIEANINLLNVESLGDKIFHRFFYRVSSLNQFIEALEELKKEMNTGDNLFQNKIIFQAFCRAIPRISERLASVSHFSERSVCLDLLQSLESISLKNALSWQEECEQYHKKNINKTFDFFVKKFYLNPKNTLDERVQDKLNNKLEYRKSELSNHSIENIKHPYIRKTKNRFLTLIGGLTVAGTVAFSVGISVTLKTPSEISKPLEQVAQQPRNSTTTTGDGNITAPELSGSNNQLSTNVNKAITNNNNSKKINTHNYTENDNTRHQTNNCSCSEAKLGRGSLCTNTNGGKVENHF</sequence>
<dbReference type="AlphaFoldDB" id="A0AAP5IGK7"/>